<dbReference type="OrthoDB" id="7278265at2"/>
<evidence type="ECO:0000313" key="3">
    <source>
        <dbReference type="Proteomes" id="UP000245765"/>
    </source>
</evidence>
<dbReference type="AlphaFoldDB" id="A0A317FIL7"/>
<keyword evidence="1" id="KW-1133">Transmembrane helix</keyword>
<evidence type="ECO:0000313" key="2">
    <source>
        <dbReference type="EMBL" id="PWS38901.1"/>
    </source>
</evidence>
<organism evidence="2 3">
    <name type="scientific">Falsiroseomonas bella</name>
    <dbReference type="NCBI Taxonomy" id="2184016"/>
    <lineage>
        <taxon>Bacteria</taxon>
        <taxon>Pseudomonadati</taxon>
        <taxon>Pseudomonadota</taxon>
        <taxon>Alphaproteobacteria</taxon>
        <taxon>Acetobacterales</taxon>
        <taxon>Roseomonadaceae</taxon>
        <taxon>Falsiroseomonas</taxon>
    </lineage>
</organism>
<name>A0A317FIL7_9PROT</name>
<comment type="caution">
    <text evidence="2">The sequence shown here is derived from an EMBL/GenBank/DDBJ whole genome shotgun (WGS) entry which is preliminary data.</text>
</comment>
<keyword evidence="3" id="KW-1185">Reference proteome</keyword>
<feature type="transmembrane region" description="Helical" evidence="1">
    <location>
        <begin position="37"/>
        <end position="61"/>
    </location>
</feature>
<evidence type="ECO:0000256" key="1">
    <source>
        <dbReference type="SAM" id="Phobius"/>
    </source>
</evidence>
<dbReference type="RefSeq" id="WP_109869522.1">
    <property type="nucleotide sequence ID" value="NZ_QGNA01000001.1"/>
</dbReference>
<proteinExistence type="predicted"/>
<keyword evidence="1" id="KW-0812">Transmembrane</keyword>
<gene>
    <name evidence="2" type="ORF">DFH01_06545</name>
</gene>
<sequence length="120" mass="13070">MRWVLFVPLVILLALFALSNQQDVQIRLWPFDLVWVSSLGIAALLIAALAFLAGALVVWGATLPARRRGARLEQAARLMEGELAAYKARDEKAQREVAMGRVPDAAVVPASTALVPPARR</sequence>
<dbReference type="Proteomes" id="UP000245765">
    <property type="component" value="Unassembled WGS sequence"/>
</dbReference>
<accession>A0A317FIL7</accession>
<keyword evidence="1" id="KW-0472">Membrane</keyword>
<dbReference type="EMBL" id="QGNA01000001">
    <property type="protein sequence ID" value="PWS38901.1"/>
    <property type="molecule type" value="Genomic_DNA"/>
</dbReference>
<protein>
    <submittedName>
        <fullName evidence="2">DUF1049 domain-containing protein</fullName>
    </submittedName>
</protein>
<reference evidence="3" key="1">
    <citation type="submission" date="2018-05" db="EMBL/GenBank/DDBJ databases">
        <authorList>
            <person name="Du Z."/>
            <person name="Wang X."/>
        </authorList>
    </citation>
    <scope>NUCLEOTIDE SEQUENCE [LARGE SCALE GENOMIC DNA]</scope>
    <source>
        <strain evidence="3">CQN31</strain>
    </source>
</reference>